<sequence length="3009" mass="343815">MPDGPQHLQDMKPNTLLRGISEQAVMSHVKFAESPFTLKVVATPPFIKPGLPYAIRVLVTNPLGEPEQGVSVKATATITNVNNQIDHFKFSGHQDTMTATSARDGIAYFTCNIPREVQNAEFSFQTADHSQVQVKHKVESYVSTNHRYLYINLPSDSVKFKVGEYTNIEVHFEYREYLSLKTFSYQIISKGKVVNHDTVERVNERSQNLNILITADMVPSARLLVYYILTGEGKAELVADSVWFDVQAKCINNLNVDLSTPNSQHYEPKDKLQLTVSTKSTREESLVALSAVDTALYNLRSNDKDPLKQVLQHIEKSDLGCGRGAGKNNGDVFDRTGLMILTNANAQTSNAGGVCTSMARPRRSVSLNDEFEKYANTFGKFKPCCIAGTHSSPTLETCGQRAARIRVNPKGAEHCKNAFRKCCEHAMKLHEDNEDRIILSRSAIDFLLDISPSTRSYFPESWFWEEHTISRSGSVSINKNLPDSLTTWELKAVGVFSDGICVSDPAKVQVSQGISVNVPLPYSMVRGEQIELKGSIYNRLSSSTPYSVTLTAPEGVCVFHGVQKGRGGAPHENKGKIESLSVAMVKFYIMAMEAGTHTLKFTLKTSQVTDILIKTLRVVPEGIRKEQTVGGRIDPRGVFGTQIRKLELKNSIPPKIVPKSTVERSLIINGEVLGELLSILTNPRGLKQLTQLPRGSAEVELMGLLPIYYVYHFLESTEQWDVLGKEVAASNIELKRKMKAGITSIMSFKLKREYAFSMWSNEDKSASTWVTALVVKTLADMHDYVSVESNLMSNTISWLIRQCQNHDGSFSEKSETRPLKLMGAGADVTEQTVYLTSFVMIGIKKAMVIKTLNLEEFKMALNRASDYVSAQTRKLNNLYVRAISSYALTLVDIHNMPANYLYEGLKKQAQIIGNPATVRFWEEAQPKKDPLKPSKTAAKSVETTAYVLLNSLHRGDSNYAKPILNWLTQDQRYGGGVHSTQDTVLTLEVLSRYSLLAKQAVLDMKVNVEYRTKGDITTINLTQQKPVATPIEVTQNDDVIIKTAVTSGVSFATLRTVYYEMSEGDEKCHFDLLIDVHDRNRNSNASMSKSLHLAHFCIFEVGMSSASVFKVYEFSAPGTVQYDFLTSDYQCIKYYYRQSRRLLRLCDGDQCQCMDERCMCSLRLSLLSSQRSSPKNKNSVIIYFVVMNTEKDIWKNASLYSCVNCLLVSLHLCSSFPLQSQPPLSAPLLDSLCQVSVQSFCVQVTQSSFCAERFVTSWSNDLFLTEQLKQKTVELTRACQKHYELEQDLAFHKIDAKFEPLPFSPDPEVEMENLSSESPYIGKARQKRNVTFASDKKRTRDLKQDLSETDNPASDDMFRHAQLRAEERLQQLHKDIEEKEQQILRASEELQQLEETLSQRRICEAEKDQVRQELQRRIQRLGVLREEMKTLEKQLDRQSTEKTQAQGEMEQMQSILDSLDPSDPRYAHVKARLSRTTQLLAIMSRKHQELESRLDDMITRIHKETQEIKELEQQLTDGQIAANEALKRDLEGIIAGLQEYLQGVKDQARRAQCECRRLLRDNDGLQRLLHEKDQQCTHLEIEARSAESNQEELMRQQQELEDLRKENEELRQVQGQVSEYETELETQLQERDAQATQLKEELDRLRRLSQMEHSALQAELQKERQAKENALTQMQMATDRELENAELLQQVNTLQEEKDFLKVKVDTLQEELEQVRDNLLCPVRVCKHLEELKRSIAAGQAELSFEDLGEAVNKSLMELQQEVHRVVSAAQRDRDEAQQSQDTLAGEMKALRERLRWYQERYQMERNQQAAERRGEEAELRRLKEDLEDTHEQQYLMLKRLEDTEMERDHLLAELEEQEKEMKVEESQTQGQLESLSLELQKLKRSFSTTDRMAAQQLNAAKDKLHSLHSTIGKIHLKRTADAEELENTKLQAAQAIQDLTNAEAEIQVLQNLLRDRFHETDGNHHSVSDFQQQELDRLNQTLKKQQAQTKRLRDQLAQANEANNENLQELLEEIGALRETLLQQNNFLSSLGDPSPNAGYWYYVPSNQNAPSLGSQGTQDSGLGSAHPQSPDKGRRPRAHRDRRPPVNGGYWVHSPHPQTHARRDAQVFRDSGRESDVEGLSPLANTAGFTPVPPAGSVMYDHPVPGLPIGSSTVLYGPPPDGARLMYGPPPGGLTVPLVPNGTLHCNVPGHQDLERDLKNAERRLKDERADRVHGEKEHLALQEKTADLQREIKRLRRAVHTLKHHTSRLESSVSHTEDEQCVSGEVACVEKTLQKRRAELREADRLLLEAETELRDTKDKTKESMQSYNEARRRVEETERDLVEMEQRARDNATQLVHSKQQLRNLQEEVLELQKQKQEQEHTLQEVQEIIARHDAHFQEVNRKLEIATDGLETVQNELKETQNLEAKLLQSCREAENNLTQRQTQLDETSDQVELQQKELSLLDRKLEQWKQEEEVLRISVEKYRQGLLDVLRQGEEDVHSLHQRIQELRVDVQTLAVQKGELDSQLSERKSRLAQCKTDQQEEEETLHDLTSATNKHKAELKHVLEMVHLESSELEGVKIQHNQKLDQLEKSQETLLQVLVELQRVHEELQEQNGEAERQRTLLEKEREELHALQQKNLDLQRQTDTAVQERSGLQEQCKNLEARRMHAQRCLEAAEKAARTAQTELDRRQQDQKHAHELQQEIHRDAAAKLEEEVNRLKKQLVESQTQFDEIREEVKTAKKQRDDLVKQQIDQKSELEEKIKRRQQKLDKLGQQLQELKARVAEKQTQLEKQDKLIRVQQQESSDLEQLHRLKQQTLQSQLQAVEGALALRLEQVQQVTAAASEMQDRAQLQRELLIVEKDTQENHKQARTPQEQLSTFSQETPGLKDTLQEDSIGLGDIRDTVPPVRSRVKAEVDSGEVRELESPSSISSDTDSLKENHLCVTLAGRKPGYSTKDEQWRGDALRERLRQQEDHLKVQLRRRMFSQQEALSQRRLEAEGSIQGLRRHVDKLDQLLCNSTKDSS</sequence>
<organism evidence="7 8">
    <name type="scientific">Triplophysa rosa</name>
    <name type="common">Cave loach</name>
    <dbReference type="NCBI Taxonomy" id="992332"/>
    <lineage>
        <taxon>Eukaryota</taxon>
        <taxon>Metazoa</taxon>
        <taxon>Chordata</taxon>
        <taxon>Craniata</taxon>
        <taxon>Vertebrata</taxon>
        <taxon>Euteleostomi</taxon>
        <taxon>Actinopterygii</taxon>
        <taxon>Neopterygii</taxon>
        <taxon>Teleostei</taxon>
        <taxon>Ostariophysi</taxon>
        <taxon>Cypriniformes</taxon>
        <taxon>Nemacheilidae</taxon>
        <taxon>Triplophysa</taxon>
    </lineage>
</organism>
<comment type="caution">
    <text evidence="7">The sequence shown here is derived from an EMBL/GenBank/DDBJ whole genome shotgun (WGS) entry which is preliminary data.</text>
</comment>
<dbReference type="Pfam" id="PF07678">
    <property type="entry name" value="TED_complement"/>
    <property type="match status" value="1"/>
</dbReference>
<dbReference type="InterPro" id="IPR040839">
    <property type="entry name" value="MG4"/>
</dbReference>
<feature type="domain" description="Anaphylatoxin-like" evidence="6">
    <location>
        <begin position="384"/>
        <end position="423"/>
    </location>
</feature>
<dbReference type="Gene3D" id="2.60.120.1540">
    <property type="match status" value="1"/>
</dbReference>
<keyword evidence="4" id="KW-0175">Coiled coil</keyword>
<accession>A0A9W8C9S2</accession>
<dbReference type="EMBL" id="JAFHDT010000002">
    <property type="protein sequence ID" value="KAI7812711.1"/>
    <property type="molecule type" value="Genomic_DNA"/>
</dbReference>
<evidence type="ECO:0000256" key="4">
    <source>
        <dbReference type="SAM" id="Coils"/>
    </source>
</evidence>
<feature type="coiled-coil region" evidence="4">
    <location>
        <begin position="2571"/>
        <end position="2788"/>
    </location>
</feature>
<dbReference type="InterPro" id="IPR000020">
    <property type="entry name" value="Anaphylatoxin/fibulin"/>
</dbReference>
<keyword evidence="8" id="KW-1185">Reference proteome</keyword>
<evidence type="ECO:0000256" key="3">
    <source>
        <dbReference type="ARBA" id="ARBA00023157"/>
    </source>
</evidence>
<dbReference type="Gene3D" id="2.60.40.1930">
    <property type="match status" value="1"/>
</dbReference>
<dbReference type="Gene3D" id="1.20.50.70">
    <property type="match status" value="1"/>
</dbReference>
<feature type="coiled-coil region" evidence="4">
    <location>
        <begin position="1480"/>
        <end position="1718"/>
    </location>
</feature>
<evidence type="ECO:0000313" key="8">
    <source>
        <dbReference type="Proteomes" id="UP001059041"/>
    </source>
</evidence>
<dbReference type="InterPro" id="IPR036595">
    <property type="entry name" value="A-macroglobulin_rcpt-bd_sf"/>
</dbReference>
<name>A0A9W8C9S2_TRIRA</name>
<dbReference type="Pfam" id="PF17789">
    <property type="entry name" value="MG4"/>
    <property type="match status" value="1"/>
</dbReference>
<dbReference type="InterPro" id="IPR011625">
    <property type="entry name" value="A2M_N_BRD"/>
</dbReference>
<dbReference type="GO" id="GO:0004866">
    <property type="term" value="F:endopeptidase inhibitor activity"/>
    <property type="evidence" value="ECO:0007669"/>
    <property type="project" value="InterPro"/>
</dbReference>
<evidence type="ECO:0000313" key="7">
    <source>
        <dbReference type="EMBL" id="KAI7812711.1"/>
    </source>
</evidence>
<proteinExistence type="predicted"/>
<dbReference type="InterPro" id="IPR013783">
    <property type="entry name" value="Ig-like_fold"/>
</dbReference>
<dbReference type="Proteomes" id="UP001059041">
    <property type="component" value="Linkage Group LG2"/>
</dbReference>
<dbReference type="Pfam" id="PF00207">
    <property type="entry name" value="A2M"/>
    <property type="match status" value="1"/>
</dbReference>
<feature type="coiled-coil region" evidence="4">
    <location>
        <begin position="1774"/>
        <end position="1886"/>
    </location>
</feature>
<dbReference type="PANTHER" id="PTHR11412:SF83">
    <property type="entry name" value="COMPLEMENT C5"/>
    <property type="match status" value="1"/>
</dbReference>
<dbReference type="SMART" id="SM00104">
    <property type="entry name" value="ANATO"/>
    <property type="match status" value="1"/>
</dbReference>
<protein>
    <submittedName>
        <fullName evidence="7">Centriolin</fullName>
    </submittedName>
</protein>
<dbReference type="SMART" id="SM01360">
    <property type="entry name" value="A2M"/>
    <property type="match status" value="1"/>
</dbReference>
<dbReference type="InterPro" id="IPR048843">
    <property type="entry name" value="C5_CUB"/>
</dbReference>
<dbReference type="InterPro" id="IPR050473">
    <property type="entry name" value="A2M/Complement_sys"/>
</dbReference>
<dbReference type="SUPFAM" id="SSF47686">
    <property type="entry name" value="Anaphylotoxins (complement system)"/>
    <property type="match status" value="1"/>
</dbReference>
<dbReference type="SUPFAM" id="SSF48239">
    <property type="entry name" value="Terpenoid cyclases/Protein prenyltransferases"/>
    <property type="match status" value="1"/>
</dbReference>
<dbReference type="InterPro" id="IPR001599">
    <property type="entry name" value="Macroglobln_a2"/>
</dbReference>
<feature type="region of interest" description="Disordered" evidence="5">
    <location>
        <begin position="2300"/>
        <end position="2319"/>
    </location>
</feature>
<dbReference type="Gene3D" id="1.50.10.20">
    <property type="match status" value="1"/>
</dbReference>
<evidence type="ECO:0000256" key="1">
    <source>
        <dbReference type="ARBA" id="ARBA00004613"/>
    </source>
</evidence>
<dbReference type="PANTHER" id="PTHR11412">
    <property type="entry name" value="MACROGLOBULIN / COMPLEMENT"/>
    <property type="match status" value="1"/>
</dbReference>
<feature type="coiled-coil region" evidence="4">
    <location>
        <begin position="1923"/>
        <end position="2025"/>
    </location>
</feature>
<reference evidence="7" key="1">
    <citation type="submission" date="2021-02" db="EMBL/GenBank/DDBJ databases">
        <title>Comparative genomics reveals that relaxation of natural selection precedes convergent phenotypic evolution of cavefish.</title>
        <authorList>
            <person name="Peng Z."/>
        </authorList>
    </citation>
    <scope>NUCLEOTIDE SEQUENCE</scope>
    <source>
        <tissue evidence="7">Muscle</tissue>
    </source>
</reference>
<dbReference type="InterPro" id="IPR011626">
    <property type="entry name" value="Alpha-macroglobulin_TED"/>
</dbReference>
<dbReference type="Pfam" id="PF21309">
    <property type="entry name" value="C5_CUB"/>
    <property type="match status" value="1"/>
</dbReference>
<feature type="region of interest" description="Disordered" evidence="5">
    <location>
        <begin position="2895"/>
        <end position="2921"/>
    </location>
</feature>
<gene>
    <name evidence="7" type="ORF">IRJ41_007678</name>
</gene>
<feature type="coiled-coil region" evidence="4">
    <location>
        <begin position="2193"/>
        <end position="2248"/>
    </location>
</feature>
<comment type="subcellular location">
    <subcellularLocation>
        <location evidence="1">Secreted</location>
    </subcellularLocation>
</comment>
<dbReference type="Gene3D" id="1.20.91.20">
    <property type="entry name" value="Anaphylotoxins (complement system)"/>
    <property type="match status" value="1"/>
</dbReference>
<evidence type="ECO:0000256" key="2">
    <source>
        <dbReference type="ARBA" id="ARBA00022525"/>
    </source>
</evidence>
<dbReference type="InterPro" id="IPR018081">
    <property type="entry name" value="Anaphylatoxin_comp_syst"/>
</dbReference>
<feature type="region of interest" description="Disordered" evidence="5">
    <location>
        <begin position="1334"/>
        <end position="1354"/>
    </location>
</feature>
<dbReference type="SMART" id="SM01359">
    <property type="entry name" value="A2M_N_2"/>
    <property type="match status" value="1"/>
</dbReference>
<dbReference type="Gene3D" id="2.60.40.690">
    <property type="entry name" value="Alpha-macroglobulin, receptor-binding domain"/>
    <property type="match status" value="1"/>
</dbReference>
<keyword evidence="3" id="KW-1015">Disulfide bond</keyword>
<evidence type="ECO:0000259" key="6">
    <source>
        <dbReference type="PROSITE" id="PS01178"/>
    </source>
</evidence>
<feature type="region of interest" description="Disordered" evidence="5">
    <location>
        <begin position="2051"/>
        <end position="2103"/>
    </location>
</feature>
<feature type="coiled-coil region" evidence="4">
    <location>
        <begin position="1362"/>
        <end position="1455"/>
    </location>
</feature>
<dbReference type="Pfam" id="PF01821">
    <property type="entry name" value="ANATO"/>
    <property type="match status" value="1"/>
</dbReference>
<dbReference type="Pfam" id="PF07703">
    <property type="entry name" value="A2M_BRD"/>
    <property type="match status" value="1"/>
</dbReference>
<feature type="compositionally biased region" description="Basic and acidic residues" evidence="5">
    <location>
        <begin position="2897"/>
        <end position="2910"/>
    </location>
</feature>
<dbReference type="Gene3D" id="2.60.40.10">
    <property type="entry name" value="Immunoglobulins"/>
    <property type="match status" value="2"/>
</dbReference>
<dbReference type="InterPro" id="IPR008930">
    <property type="entry name" value="Terpenoid_cyclase/PrenylTrfase"/>
</dbReference>
<evidence type="ECO:0000256" key="5">
    <source>
        <dbReference type="SAM" id="MobiDB-lite"/>
    </source>
</evidence>
<dbReference type="GO" id="GO:0005615">
    <property type="term" value="C:extracellular space"/>
    <property type="evidence" value="ECO:0007669"/>
    <property type="project" value="InterPro"/>
</dbReference>
<feature type="compositionally biased region" description="Polar residues" evidence="5">
    <location>
        <begin position="2051"/>
        <end position="2063"/>
    </location>
</feature>
<dbReference type="Gene3D" id="2.20.130.20">
    <property type="match status" value="1"/>
</dbReference>
<dbReference type="Gene3D" id="1.20.120.330">
    <property type="entry name" value="Nucleotidyltransferases domain 2"/>
    <property type="match status" value="1"/>
</dbReference>
<keyword evidence="2" id="KW-0964">Secreted</keyword>
<feature type="compositionally biased region" description="Basic and acidic residues" evidence="5">
    <location>
        <begin position="1334"/>
        <end position="1346"/>
    </location>
</feature>
<dbReference type="PROSITE" id="PS01178">
    <property type="entry name" value="ANAPHYLATOXIN_2"/>
    <property type="match status" value="1"/>
</dbReference>